<keyword evidence="4" id="KW-1185">Reference proteome</keyword>
<evidence type="ECO:0000313" key="5">
    <source>
        <dbReference type="Proteomes" id="UP000494256"/>
    </source>
</evidence>
<feature type="chain" id="PRO_5036273136" evidence="1">
    <location>
        <begin position="21"/>
        <end position="237"/>
    </location>
</feature>
<name>A0A8S1AVW3_ARCPL</name>
<organism evidence="3 5">
    <name type="scientific">Arctia plantaginis</name>
    <name type="common">Wood tiger moth</name>
    <name type="synonym">Phalaena plantaginis</name>
    <dbReference type="NCBI Taxonomy" id="874455"/>
    <lineage>
        <taxon>Eukaryota</taxon>
        <taxon>Metazoa</taxon>
        <taxon>Ecdysozoa</taxon>
        <taxon>Arthropoda</taxon>
        <taxon>Hexapoda</taxon>
        <taxon>Insecta</taxon>
        <taxon>Pterygota</taxon>
        <taxon>Neoptera</taxon>
        <taxon>Endopterygota</taxon>
        <taxon>Lepidoptera</taxon>
        <taxon>Glossata</taxon>
        <taxon>Ditrysia</taxon>
        <taxon>Noctuoidea</taxon>
        <taxon>Erebidae</taxon>
        <taxon>Arctiinae</taxon>
        <taxon>Arctia</taxon>
    </lineage>
</organism>
<dbReference type="OrthoDB" id="7759717at2759"/>
<reference evidence="4 5" key="1">
    <citation type="submission" date="2020-04" db="EMBL/GenBank/DDBJ databases">
        <authorList>
            <person name="Wallbank WR R."/>
            <person name="Pardo Diaz C."/>
            <person name="Kozak K."/>
            <person name="Martin S."/>
            <person name="Jiggins C."/>
            <person name="Moest M."/>
            <person name="Warren A I."/>
            <person name="Byers J.R.P. K."/>
            <person name="Montejo-Kovacevich G."/>
            <person name="Yen C E."/>
        </authorList>
    </citation>
    <scope>NUCLEOTIDE SEQUENCE [LARGE SCALE GENOMIC DNA]</scope>
</reference>
<keyword evidence="1" id="KW-0732">Signal</keyword>
<gene>
    <name evidence="2" type="ORF">APLA_LOCUS11864</name>
    <name evidence="3" type="ORF">APLA_LOCUS12876</name>
</gene>
<dbReference type="AlphaFoldDB" id="A0A8S1AVW3"/>
<dbReference type="Proteomes" id="UP000494106">
    <property type="component" value="Unassembled WGS sequence"/>
</dbReference>
<comment type="caution">
    <text evidence="3">The sequence shown here is derived from an EMBL/GenBank/DDBJ whole genome shotgun (WGS) entry which is preliminary data.</text>
</comment>
<sequence length="237" mass="26963">MCKFNFILVICTLGINDVTATTDVWVTRARVVNPIPYFSEVMQQFVNELEKREWCNLKLIDINRNVNTFIANWNVTGTVTYTNGFVVSIQAIDLHQVRGTVHRRNIDNKFYPTATVSGLMSFHDVNIGYDVIANLSGIGEQRYTGEILSNNIAFTFSIIKDLISKEITVTSSLNLIRGPQIQMVYRPANHVTEVLSRDFQSSDNWNGVRTWVPNFISIITDIAKNKVDFPNICFNNC</sequence>
<dbReference type="Proteomes" id="UP000494256">
    <property type="component" value="Unassembled WGS sequence"/>
</dbReference>
<feature type="signal peptide" evidence="1">
    <location>
        <begin position="1"/>
        <end position="20"/>
    </location>
</feature>
<dbReference type="EMBL" id="CADEBC010000535">
    <property type="protein sequence ID" value="CAB3248783.1"/>
    <property type="molecule type" value="Genomic_DNA"/>
</dbReference>
<dbReference type="EMBL" id="CADEBD010000344">
    <property type="protein sequence ID" value="CAB3249423.1"/>
    <property type="molecule type" value="Genomic_DNA"/>
</dbReference>
<evidence type="ECO:0000313" key="2">
    <source>
        <dbReference type="EMBL" id="CAB3248783.1"/>
    </source>
</evidence>
<evidence type="ECO:0000313" key="4">
    <source>
        <dbReference type="Proteomes" id="UP000494106"/>
    </source>
</evidence>
<protein>
    <submittedName>
        <fullName evidence="3">Uncharacterized protein</fullName>
    </submittedName>
</protein>
<evidence type="ECO:0000256" key="1">
    <source>
        <dbReference type="SAM" id="SignalP"/>
    </source>
</evidence>
<accession>A0A8S1AVW3</accession>
<evidence type="ECO:0000313" key="3">
    <source>
        <dbReference type="EMBL" id="CAB3249423.1"/>
    </source>
</evidence>
<proteinExistence type="predicted"/>